<dbReference type="AlphaFoldDB" id="A0A0E0SKB0"/>
<dbReference type="InterPro" id="IPR021858">
    <property type="entry name" value="Fun_TF"/>
</dbReference>
<dbReference type="PANTHER" id="PTHR38791">
    <property type="entry name" value="ZN(II)2CYS6 TRANSCRIPTION FACTOR (EUROFUNG)-RELATED-RELATED"/>
    <property type="match status" value="1"/>
</dbReference>
<evidence type="ECO:0000259" key="3">
    <source>
        <dbReference type="PROSITE" id="PS50048"/>
    </source>
</evidence>
<dbReference type="PROSITE" id="PS50048">
    <property type="entry name" value="ZN2_CY6_FUNGAL_2"/>
    <property type="match status" value="1"/>
</dbReference>
<sequence>MVYCGKPSKGCSVCRGRKIRCDQKEPSCTQCTKKGMACPGYRNIVDLMFRDESSHVIKKAENRRAQHLVPNKKSSAGQGLPSPSPSPSTPTEPIGSSPTFIINPRPVGVLPPASKVENSNKATDRRSRKRAARCRAPVLSALNNDWSRSSSETSESPPDTNDDGRTSELDVPLDRALCPETQDKGISFFFSRYVTENGGSHQNYVFIYDVWKPPDSAQSQIDLVSVSMAAVGLAACSQSIQSPELMTRAQESYAIALGLTHRALRDPIEVVKDTTMLAVLILGTYEFVSGYSTHTMRAWQDHVNGAAALASIRGVAQFRTKAGARMFLMLCQTVLISCIQSGLPMPGTLIDLRRQIPPSEELMGPDFYVAYPVYKALQVRHDIKSGRLDSLDDIVNAISDVQEEISATLSGLPEDWRYHHVQLTQPDPRVLGQTCHVYAGLLQSTTWNMVRGIRMLLLETFVEKFCAIFESSSNITISEAHLQTLAISVKLLSMLGRSIAASIPQHLGVVSIRDILDRKDPAHTVSIAAKKQACRVLPTPPAHDPRFGTGDDASSSGSSPVMFDPTRSTAHTDDAARFMSLASTNSTIIWPLYMLGMSSVCSPETKQYAVEGLNAIHREAGLEQARVVAGLLQEQKAGHSIHNSSLLSKLPSVALSALPSIV</sequence>
<dbReference type="GO" id="GO:0000981">
    <property type="term" value="F:DNA-binding transcription factor activity, RNA polymerase II-specific"/>
    <property type="evidence" value="ECO:0007669"/>
    <property type="project" value="InterPro"/>
</dbReference>
<dbReference type="InterPro" id="IPR053175">
    <property type="entry name" value="DHMBA_Reg_Transcription_Factor"/>
</dbReference>
<feature type="domain" description="Zn(2)-C6 fungal-type" evidence="3">
    <location>
        <begin position="10"/>
        <end position="38"/>
    </location>
</feature>
<protein>
    <submittedName>
        <fullName evidence="4">Chromosome 3, complete genome</fullName>
    </submittedName>
</protein>
<dbReference type="Proteomes" id="UP000070720">
    <property type="component" value="Chromosome 3"/>
</dbReference>
<reference evidence="5 6" key="1">
    <citation type="journal article" date="2007" name="Science">
        <title>The Fusarium graminearum genome reveals a link between localized polymorphism and pathogen specialization.</title>
        <authorList>
            <person name="Cuomo C.A."/>
            <person name="Gueldener U."/>
            <person name="Xu J.-R."/>
            <person name="Trail F."/>
            <person name="Turgeon B.G."/>
            <person name="Di Pietro A."/>
            <person name="Walton J.D."/>
            <person name="Ma L.-J."/>
            <person name="Baker S.E."/>
            <person name="Rep M."/>
            <person name="Adam G."/>
            <person name="Antoniw J."/>
            <person name="Baldwin T."/>
            <person name="Calvo S.E."/>
            <person name="Chang Y.-L."/>
            <person name="DeCaprio D."/>
            <person name="Gale L.R."/>
            <person name="Gnerre S."/>
            <person name="Goswami R.S."/>
            <person name="Hammond-Kosack K."/>
            <person name="Harris L.J."/>
            <person name="Hilburn K."/>
            <person name="Kennell J.C."/>
            <person name="Kroken S."/>
            <person name="Magnuson J.K."/>
            <person name="Mannhaupt G."/>
            <person name="Mauceli E.W."/>
            <person name="Mewes H.-W."/>
            <person name="Mitterbauer R."/>
            <person name="Muehlbauer G."/>
            <person name="Muensterkoetter M."/>
            <person name="Nelson D."/>
            <person name="O'Donnell K."/>
            <person name="Ouellet T."/>
            <person name="Qi W."/>
            <person name="Quesneville H."/>
            <person name="Roncero M.I.G."/>
            <person name="Seong K.-Y."/>
            <person name="Tetko I.V."/>
            <person name="Urban M."/>
            <person name="Waalwijk C."/>
            <person name="Ward T.J."/>
            <person name="Yao J."/>
            <person name="Birren B.W."/>
            <person name="Kistler H.C."/>
        </authorList>
    </citation>
    <scope>NUCLEOTIDE SEQUENCE [LARGE SCALE GENOMIC DNA]</scope>
    <source>
        <strain evidence="6">ATCC MYA-4620 / CBS 123657 / FGSC 9075 / NRRL 31084 / PH-1</strain>
        <strain evidence="5">PH-1 / ATCC MYA-4620 / FGSC 9075 / NRRL 31084</strain>
    </source>
</reference>
<dbReference type="PANTHER" id="PTHR38791:SF5">
    <property type="entry name" value="TRANSCRIPTION FACTOR DBAG-RELATED"/>
    <property type="match status" value="1"/>
</dbReference>
<accession>A0A0E0SKB0</accession>
<keyword evidence="1" id="KW-0539">Nucleus</keyword>
<reference evidence="4 6" key="4">
    <citation type="journal article" date="2015" name="BMC Genomics">
        <title>The completed genome sequence of the pathogenic ascomycete fungus Fusarium graminearum.</title>
        <authorList>
            <person name="King R."/>
            <person name="Urban M."/>
            <person name="Hammond-Kosack M.C."/>
            <person name="Hassani-Pak K."/>
            <person name="Hammond-Kosack K.E."/>
        </authorList>
    </citation>
    <scope>NUCLEOTIDE SEQUENCE [LARGE SCALE GENOMIC DNA]</scope>
    <source>
        <strain evidence="6">ATCC MYA-4620 / CBS 123657 / FGSC 9075 / NRRL 31084 / PH-1</strain>
        <strain evidence="4">PH-1</strain>
    </source>
</reference>
<dbReference type="GO" id="GO:0008270">
    <property type="term" value="F:zinc ion binding"/>
    <property type="evidence" value="ECO:0007669"/>
    <property type="project" value="InterPro"/>
</dbReference>
<dbReference type="SMART" id="SM00066">
    <property type="entry name" value="GAL4"/>
    <property type="match status" value="1"/>
</dbReference>
<dbReference type="eggNOG" id="ENOG502SNKW">
    <property type="taxonomic scope" value="Eukaryota"/>
</dbReference>
<dbReference type="VEuPathDB" id="FungiDB:FGRAMPH1_01G17829"/>
<organism evidence="5">
    <name type="scientific">Gibberella zeae (strain ATCC MYA-4620 / CBS 123657 / FGSC 9075 / NRRL 31084 / PH-1)</name>
    <name type="common">Wheat head blight fungus</name>
    <name type="synonym">Fusarium graminearum</name>
    <dbReference type="NCBI Taxonomy" id="229533"/>
    <lineage>
        <taxon>Eukaryota</taxon>
        <taxon>Fungi</taxon>
        <taxon>Dikarya</taxon>
        <taxon>Ascomycota</taxon>
        <taxon>Pezizomycotina</taxon>
        <taxon>Sordariomycetes</taxon>
        <taxon>Hypocreomycetidae</taxon>
        <taxon>Hypocreales</taxon>
        <taxon>Nectriaceae</taxon>
        <taxon>Fusarium</taxon>
    </lineage>
</organism>
<evidence type="ECO:0000256" key="1">
    <source>
        <dbReference type="ARBA" id="ARBA00023242"/>
    </source>
</evidence>
<evidence type="ECO:0000313" key="5">
    <source>
        <dbReference type="EnsemblFungi" id="CEF86873"/>
    </source>
</evidence>
<dbReference type="InParanoid" id="A0A0E0SKB0"/>
<dbReference type="Gene3D" id="4.10.240.10">
    <property type="entry name" value="Zn(2)-C6 fungal-type DNA-binding domain"/>
    <property type="match status" value="1"/>
</dbReference>
<gene>
    <name evidence="5" type="primary">FG05402.1</name>
    <name evidence="4" type="ORF">FGRAMPH1_01T17829</name>
</gene>
<name>A0A0E0SKB0_GIBZE</name>
<evidence type="ECO:0000313" key="4">
    <source>
        <dbReference type="EMBL" id="CEF86873.1"/>
    </source>
</evidence>
<feature type="compositionally biased region" description="Low complexity" evidence="2">
    <location>
        <begin position="147"/>
        <end position="156"/>
    </location>
</feature>
<keyword evidence="6" id="KW-1185">Reference proteome</keyword>
<feature type="region of interest" description="Disordered" evidence="2">
    <location>
        <begin position="540"/>
        <end position="560"/>
    </location>
</feature>
<feature type="region of interest" description="Disordered" evidence="2">
    <location>
        <begin position="61"/>
        <end position="169"/>
    </location>
</feature>
<evidence type="ECO:0000256" key="2">
    <source>
        <dbReference type="SAM" id="MobiDB-lite"/>
    </source>
</evidence>
<dbReference type="InterPro" id="IPR036864">
    <property type="entry name" value="Zn2-C6_fun-type_DNA-bd_sf"/>
</dbReference>
<dbReference type="SUPFAM" id="SSF57701">
    <property type="entry name" value="Zn2/Cys6 DNA-binding domain"/>
    <property type="match status" value="1"/>
</dbReference>
<proteinExistence type="predicted"/>
<reference key="3">
    <citation type="submission" date="2014-02" db="EMBL/GenBank/DDBJ databases">
        <title>A revised Fusarium graminearum genomic reference sequence using whole shotgun re-sequencing.</title>
        <authorList>
            <person name="King R."/>
            <person name="Urban M."/>
            <person name="Hassani-Pak K."/>
            <person name="Hammond-Kosack K."/>
        </authorList>
    </citation>
    <scope>NUCLEOTIDE SEQUENCE</scope>
    <source>
        <strain>PH-1</strain>
    </source>
</reference>
<dbReference type="PROSITE" id="PS00463">
    <property type="entry name" value="ZN2_CY6_FUNGAL_1"/>
    <property type="match status" value="1"/>
</dbReference>
<dbReference type="EMBL" id="HG970334">
    <property type="protein sequence ID" value="CEF86873.1"/>
    <property type="molecule type" value="Genomic_DNA"/>
</dbReference>
<dbReference type="InterPro" id="IPR001138">
    <property type="entry name" value="Zn2Cys6_DnaBD"/>
</dbReference>
<dbReference type="CDD" id="cd00067">
    <property type="entry name" value="GAL4"/>
    <property type="match status" value="1"/>
</dbReference>
<reference evidence="5 6" key="2">
    <citation type="journal article" date="2010" name="Nature">
        <title>Comparative genomics reveals mobile pathogenicity chromosomes in Fusarium.</title>
        <authorList>
            <person name="Ma L.J."/>
            <person name="van der Does H.C."/>
            <person name="Borkovich K.A."/>
            <person name="Coleman J.J."/>
            <person name="Daboussi M.J."/>
            <person name="Di Pietro A."/>
            <person name="Dufresne M."/>
            <person name="Freitag M."/>
            <person name="Grabherr M."/>
            <person name="Henrissat B."/>
            <person name="Houterman P.M."/>
            <person name="Kang S."/>
            <person name="Shim W.B."/>
            <person name="Woloshuk C."/>
            <person name="Xie X."/>
            <person name="Xu J.R."/>
            <person name="Antoniw J."/>
            <person name="Baker S.E."/>
            <person name="Bluhm B.H."/>
            <person name="Breakspear A."/>
            <person name="Brown D.W."/>
            <person name="Butchko R.A."/>
            <person name="Chapman S."/>
            <person name="Coulson R."/>
            <person name="Coutinho P.M."/>
            <person name="Danchin E.G."/>
            <person name="Diener A."/>
            <person name="Gale L.R."/>
            <person name="Gardiner D.M."/>
            <person name="Goff S."/>
            <person name="Hammond-Kosack K.E."/>
            <person name="Hilburn K."/>
            <person name="Hua-Van A."/>
            <person name="Jonkers W."/>
            <person name="Kazan K."/>
            <person name="Kodira C.D."/>
            <person name="Koehrsen M."/>
            <person name="Kumar L."/>
            <person name="Lee Y.H."/>
            <person name="Li L."/>
            <person name="Manners J.M."/>
            <person name="Miranda-Saavedra D."/>
            <person name="Mukherjee M."/>
            <person name="Park G."/>
            <person name="Park J."/>
            <person name="Park S.Y."/>
            <person name="Proctor R.H."/>
            <person name="Regev A."/>
            <person name="Ruiz-Roldan M.C."/>
            <person name="Sain D."/>
            <person name="Sakthikumar S."/>
            <person name="Sykes S."/>
            <person name="Schwartz D.C."/>
            <person name="Turgeon B.G."/>
            <person name="Wapinski I."/>
            <person name="Yoder O."/>
            <person name="Young S."/>
            <person name="Zeng Q."/>
            <person name="Zhou S."/>
            <person name="Galagan J."/>
            <person name="Cuomo C.A."/>
            <person name="Kistler H.C."/>
            <person name="Rep M."/>
        </authorList>
    </citation>
    <scope>GENOME REANNOTATION</scope>
    <source>
        <strain evidence="6">ATCC MYA-4620 / CBS 123657 / FGSC 9075 / NRRL 31084 / PH-1</strain>
        <strain evidence="5">PH-1 / ATCC MYA-4620 / FGSC 9075 / NRRL 31084</strain>
    </source>
</reference>
<dbReference type="EnsemblFungi" id="CEF86873">
    <property type="protein sequence ID" value="CEF86873"/>
    <property type="gene ID" value="FGRRES_17667"/>
</dbReference>
<dbReference type="Pfam" id="PF00172">
    <property type="entry name" value="Zn_clus"/>
    <property type="match status" value="1"/>
</dbReference>
<evidence type="ECO:0000313" key="6">
    <source>
        <dbReference type="Proteomes" id="UP000070720"/>
    </source>
</evidence>
<dbReference type="Pfam" id="PF11951">
    <property type="entry name" value="Fungal_trans_2"/>
    <property type="match status" value="1"/>
</dbReference>
<reference evidence="5" key="5">
    <citation type="submission" date="2017-01" db="UniProtKB">
        <authorList>
            <consortium name="EnsemblFungi"/>
        </authorList>
    </citation>
    <scope>IDENTIFICATION</scope>
    <source>
        <strain evidence="5">PH-1 / ATCC MYA-4620 / FGSC 9075 / NRRL 31084</strain>
    </source>
</reference>